<evidence type="ECO:0000256" key="1">
    <source>
        <dbReference type="SAM" id="MobiDB-lite"/>
    </source>
</evidence>
<name>A0A0U4NX42_9MICO</name>
<dbReference type="AlphaFoldDB" id="A0A0U4NX42"/>
<dbReference type="KEGG" id="malk:MalAC0309_1942"/>
<proteinExistence type="predicted"/>
<protein>
    <submittedName>
        <fullName evidence="3">Histidine triad (HIT) protein</fullName>
    </submittedName>
</protein>
<feature type="compositionally biased region" description="Polar residues" evidence="1">
    <location>
        <begin position="11"/>
        <end position="21"/>
    </location>
</feature>
<dbReference type="Proteomes" id="UP000218965">
    <property type="component" value="Chromosome"/>
</dbReference>
<keyword evidence="2" id="KW-1133">Transmembrane helix</keyword>
<keyword evidence="2" id="KW-0812">Transmembrane</keyword>
<feature type="region of interest" description="Disordered" evidence="1">
    <location>
        <begin position="1"/>
        <end position="26"/>
    </location>
</feature>
<gene>
    <name evidence="3" type="ORF">MalAC0309_1942</name>
</gene>
<evidence type="ECO:0000256" key="2">
    <source>
        <dbReference type="SAM" id="Phobius"/>
    </source>
</evidence>
<accession>A0A0U4NX42</accession>
<evidence type="ECO:0000313" key="3">
    <source>
        <dbReference type="EMBL" id="BAU32787.1"/>
    </source>
</evidence>
<organism evidence="3 4">
    <name type="scientific">Microcella alkaliphila</name>
    <dbReference type="NCBI Taxonomy" id="279828"/>
    <lineage>
        <taxon>Bacteria</taxon>
        <taxon>Bacillati</taxon>
        <taxon>Actinomycetota</taxon>
        <taxon>Actinomycetes</taxon>
        <taxon>Micrococcales</taxon>
        <taxon>Microbacteriaceae</taxon>
        <taxon>Microcella</taxon>
    </lineage>
</organism>
<feature type="transmembrane region" description="Helical" evidence="2">
    <location>
        <begin position="147"/>
        <end position="168"/>
    </location>
</feature>
<dbReference type="RefSeq" id="WP_197702221.1">
    <property type="nucleotide sequence ID" value="NZ_AP017315.1"/>
</dbReference>
<dbReference type="EMBL" id="AP017315">
    <property type="protein sequence ID" value="BAU32787.1"/>
    <property type="molecule type" value="Genomic_DNA"/>
</dbReference>
<keyword evidence="2" id="KW-0472">Membrane</keyword>
<reference evidence="4" key="1">
    <citation type="submission" date="2015-12" db="EMBL/GenBank/DDBJ databases">
        <authorList>
            <person name="Shamseldin A."/>
            <person name="Moawad H."/>
            <person name="Abd El-Rahim W.M."/>
            <person name="Sadowsky M.J."/>
        </authorList>
    </citation>
    <scope>NUCLEOTIDE SEQUENCE [LARGE SCALE GENOMIC DNA]</scope>
    <source>
        <strain evidence="4">JAM AC0309</strain>
    </source>
</reference>
<sequence>MGGAESRVSEGEQQLSTSSTPSEEDRRKHLDFIQAVVTRMSAASSSAKGWLLPVATATYGFALIQHSRAVTLLGLAAVVLFMFLDANYLRQERAYRRLYDTVARGTRAVPQFSLDPSEADDPIPASAGWRERAKTVLGRWVPTWSVWSSWSILPFYGALLLIGVGIYIRAVLS</sequence>
<reference evidence="3 4" key="2">
    <citation type="submission" date="2016-01" db="EMBL/GenBank/DDBJ databases">
        <title>Microcella alkaliphila JAM AC0309 whole genome shotgun sequence.</title>
        <authorList>
            <person name="Kurata A."/>
            <person name="Hirose Y."/>
            <person name="Kishimoto N."/>
            <person name="Kobayashi T."/>
        </authorList>
    </citation>
    <scope>NUCLEOTIDE SEQUENCE [LARGE SCALE GENOMIC DNA]</scope>
    <source>
        <strain evidence="3 4">JAM AC0309</strain>
    </source>
</reference>
<evidence type="ECO:0000313" key="4">
    <source>
        <dbReference type="Proteomes" id="UP000218965"/>
    </source>
</evidence>
<feature type="transmembrane region" description="Helical" evidence="2">
    <location>
        <begin position="69"/>
        <end position="89"/>
    </location>
</feature>